<dbReference type="InterPro" id="IPR043519">
    <property type="entry name" value="NT_sf"/>
</dbReference>
<dbReference type="Proteomes" id="UP001190465">
    <property type="component" value="Chromosome"/>
</dbReference>
<accession>A0ABZ3JD79</accession>
<dbReference type="RefSeq" id="WP_308479832.1">
    <property type="nucleotide sequence ID" value="NZ_OY726397.1"/>
</dbReference>
<evidence type="ECO:0000313" key="1">
    <source>
        <dbReference type="EMBL" id="CAJ1510316.1"/>
    </source>
</evidence>
<protein>
    <recommendedName>
        <fullName evidence="3">Nucleotidyltransferase</fullName>
    </recommendedName>
</protein>
<dbReference type="SUPFAM" id="SSF81301">
    <property type="entry name" value="Nucleotidyltransferase"/>
    <property type="match status" value="1"/>
</dbReference>
<sequence>MTPEKEALRQALRGAASALKDGGPPFALAGSYSLWAYGAPEPVHDVDFVVAESATEAAVATLREAGFVIERPPEDWLFKAHPDGAPDVTVDVLHRVNGRPIGVEELSEAQERDVLAIRMPVLPPSAVLIQKLRALGEHDCDFAALLPATRAVREQLDWDRIERETVDNHYAAAFLMLTVRLGLRVKDEV</sequence>
<evidence type="ECO:0008006" key="3">
    <source>
        <dbReference type="Google" id="ProtNLM"/>
    </source>
</evidence>
<reference evidence="1 2" key="1">
    <citation type="submission" date="2023-08" db="EMBL/GenBank/DDBJ databases">
        <authorList>
            <person name="Folkvardsen B D."/>
            <person name="Norman A."/>
        </authorList>
    </citation>
    <scope>NUCLEOTIDE SEQUENCE [LARGE SCALE GENOMIC DNA]</scope>
    <source>
        <strain evidence="1 2">Mu0053</strain>
    </source>
</reference>
<dbReference type="EMBL" id="OY726397">
    <property type="protein sequence ID" value="CAJ1510316.1"/>
    <property type="molecule type" value="Genomic_DNA"/>
</dbReference>
<evidence type="ECO:0000313" key="2">
    <source>
        <dbReference type="Proteomes" id="UP001190465"/>
    </source>
</evidence>
<keyword evidence="2" id="KW-1185">Reference proteome</keyword>
<dbReference type="Gene3D" id="3.30.460.40">
    <property type="match status" value="1"/>
</dbReference>
<gene>
    <name evidence="1" type="ORF">MU0053_004550</name>
</gene>
<proteinExistence type="predicted"/>
<organism evidence="1 2">
    <name type="scientific">[Mycobacterium] burgundiense</name>
    <dbReference type="NCBI Taxonomy" id="3064286"/>
    <lineage>
        <taxon>Bacteria</taxon>
        <taxon>Bacillati</taxon>
        <taxon>Actinomycetota</taxon>
        <taxon>Actinomycetes</taxon>
        <taxon>Mycobacteriales</taxon>
        <taxon>Mycobacteriaceae</taxon>
        <taxon>Mycolicibacterium</taxon>
    </lineage>
</organism>
<name>A0ABZ3JD79_9MYCO</name>